<name>A0A2H1K6N0_BREAU</name>
<organism evidence="1 2">
    <name type="scientific">Brevibacterium aurantiacum</name>
    <dbReference type="NCBI Taxonomy" id="273384"/>
    <lineage>
        <taxon>Bacteria</taxon>
        <taxon>Bacillati</taxon>
        <taxon>Actinomycetota</taxon>
        <taxon>Actinomycetes</taxon>
        <taxon>Micrococcales</taxon>
        <taxon>Brevibacteriaceae</taxon>
        <taxon>Brevibacterium</taxon>
    </lineage>
</organism>
<gene>
    <name evidence="1" type="ORF">BAUR9175_03184</name>
</gene>
<dbReference type="EMBL" id="FXZB01000025">
    <property type="protein sequence ID" value="SMX95346.1"/>
    <property type="molecule type" value="Genomic_DNA"/>
</dbReference>
<evidence type="ECO:0000313" key="1">
    <source>
        <dbReference type="EMBL" id="SMX95346.1"/>
    </source>
</evidence>
<evidence type="ECO:0000313" key="2">
    <source>
        <dbReference type="Proteomes" id="UP000234525"/>
    </source>
</evidence>
<accession>A0A2H1K6N0</accession>
<reference evidence="1" key="1">
    <citation type="submission" date="2017-03" db="EMBL/GenBank/DDBJ databases">
        <authorList>
            <person name="Monnet C."/>
        </authorList>
    </citation>
    <scope>NUCLEOTIDE SEQUENCE [LARGE SCALE GENOMIC DNA]</scope>
    <source>
        <strain evidence="1">ATCC 9175</strain>
    </source>
</reference>
<comment type="caution">
    <text evidence="1">The sequence shown here is derived from an EMBL/GenBank/DDBJ whole genome shotgun (WGS) entry which is preliminary data.</text>
</comment>
<keyword evidence="2" id="KW-1185">Reference proteome</keyword>
<protein>
    <submittedName>
        <fullName evidence="1">Uncharacterized protein</fullName>
    </submittedName>
</protein>
<dbReference type="AlphaFoldDB" id="A0A2H1K6N0"/>
<proteinExistence type="predicted"/>
<dbReference type="Proteomes" id="UP000234525">
    <property type="component" value="Unassembled WGS sequence"/>
</dbReference>
<sequence>MMIEGLEEIQQRGLVRSTRIRKLIHPPIGLSAVTLAIRIRTYRCPGCRQRWTQPVDKACVGRSKLSRTARHWALKSVVIDKMSIHVIAKNLATSWNTVCTAVLDLGRRLPTGWSIHDRRR</sequence>